<organism evidence="2 3">
    <name type="scientific">Legionella shakespearei DSM 23087</name>
    <dbReference type="NCBI Taxonomy" id="1122169"/>
    <lineage>
        <taxon>Bacteria</taxon>
        <taxon>Pseudomonadati</taxon>
        <taxon>Pseudomonadota</taxon>
        <taxon>Gammaproteobacteria</taxon>
        <taxon>Legionellales</taxon>
        <taxon>Legionellaceae</taxon>
        <taxon>Legionella</taxon>
    </lineage>
</organism>
<reference evidence="2 3" key="1">
    <citation type="submission" date="2015-11" db="EMBL/GenBank/DDBJ databases">
        <title>Genomic analysis of 38 Legionella species identifies large and diverse effector repertoires.</title>
        <authorList>
            <person name="Burstein D."/>
            <person name="Amaro F."/>
            <person name="Zusman T."/>
            <person name="Lifshitz Z."/>
            <person name="Cohen O."/>
            <person name="Gilbert J.A."/>
            <person name="Pupko T."/>
            <person name="Shuman H.A."/>
            <person name="Segal G."/>
        </authorList>
    </citation>
    <scope>NUCLEOTIDE SEQUENCE [LARGE SCALE GENOMIC DNA]</scope>
    <source>
        <strain evidence="2 3">ATCC 49655</strain>
    </source>
</reference>
<dbReference type="EMBL" id="LNYW01000042">
    <property type="protein sequence ID" value="KTD60887.1"/>
    <property type="molecule type" value="Genomic_DNA"/>
</dbReference>
<proteinExistence type="predicted"/>
<keyword evidence="1" id="KW-0732">Signal</keyword>
<sequence length="173" mass="19035">MILKKFSSLIILLITSPLVQATPPVEVISSCKSGKADRPLVTFTQLEGPYAAAQETDCDDHIETTEAGITYGGISCGTTSYLIINSTRLDLNNAENYSVNPSIKPKHKIPYTAHWSKIEFNSNAYLCLEMSLSDSGVGAGISQYYIVENAYNLNPPTVYFYFFDKDIMPVSSL</sequence>
<gene>
    <name evidence="2" type="ORF">Lsha_1408</name>
</gene>
<feature type="signal peptide" evidence="1">
    <location>
        <begin position="1"/>
        <end position="21"/>
    </location>
</feature>
<dbReference type="PATRIC" id="fig|1122169.6.peg.1620"/>
<comment type="caution">
    <text evidence="2">The sequence shown here is derived from an EMBL/GenBank/DDBJ whole genome shotgun (WGS) entry which is preliminary data.</text>
</comment>
<feature type="chain" id="PRO_5006917988" evidence="1">
    <location>
        <begin position="22"/>
        <end position="173"/>
    </location>
</feature>
<accession>A0A0W0YVJ2</accession>
<dbReference type="eggNOG" id="ENOG5031UUY">
    <property type="taxonomic scope" value="Bacteria"/>
</dbReference>
<name>A0A0W0YVJ2_9GAMM</name>
<dbReference type="OrthoDB" id="5648087at2"/>
<protein>
    <submittedName>
        <fullName evidence="2">Uncharacterized protein</fullName>
    </submittedName>
</protein>
<keyword evidence="3" id="KW-1185">Reference proteome</keyword>
<dbReference type="Proteomes" id="UP000054600">
    <property type="component" value="Unassembled WGS sequence"/>
</dbReference>
<evidence type="ECO:0000256" key="1">
    <source>
        <dbReference type="SAM" id="SignalP"/>
    </source>
</evidence>
<dbReference type="AlphaFoldDB" id="A0A0W0YVJ2"/>
<evidence type="ECO:0000313" key="3">
    <source>
        <dbReference type="Proteomes" id="UP000054600"/>
    </source>
</evidence>
<dbReference type="RefSeq" id="WP_018578067.1">
    <property type="nucleotide sequence ID" value="NZ_KB892419.1"/>
</dbReference>
<evidence type="ECO:0000313" key="2">
    <source>
        <dbReference type="EMBL" id="KTD60887.1"/>
    </source>
</evidence>